<dbReference type="RefSeq" id="WP_002463761.1">
    <property type="nucleotide sequence ID" value="NZ_AEUN01000401.1"/>
</dbReference>
<dbReference type="GO" id="GO:0042802">
    <property type="term" value="F:identical protein binding"/>
    <property type="evidence" value="ECO:0007669"/>
    <property type="project" value="TreeGrafter"/>
</dbReference>
<accession>G5JIC8</accession>
<dbReference type="SUPFAM" id="SSF53383">
    <property type="entry name" value="PLP-dependent transferases"/>
    <property type="match status" value="1"/>
</dbReference>
<dbReference type="Pfam" id="PF00202">
    <property type="entry name" value="Aminotran_3"/>
    <property type="match status" value="1"/>
</dbReference>
<evidence type="ECO:0000256" key="3">
    <source>
        <dbReference type="ARBA" id="ARBA00012924"/>
    </source>
</evidence>
<dbReference type="HAMAP" id="MF_01689">
    <property type="entry name" value="Ornith_aminotrans_3"/>
    <property type="match status" value="1"/>
</dbReference>
<evidence type="ECO:0000256" key="7">
    <source>
        <dbReference type="ARBA" id="ARBA00022650"/>
    </source>
</evidence>
<dbReference type="InterPro" id="IPR015422">
    <property type="entry name" value="PyrdxlP-dep_Trfase_small"/>
</dbReference>
<sequence>MTSMIELTERHSSNNYAPLHLVITKGQGARVWDDDDNVYIDCIAGFSVANQGHCHPKIIEAMTAQASKLSIISRVVYSDNLGQWQQKLCQLAQKDKVLAVNTGTEAVEAALKIARKWGADIKGITDGNVQIIAMNNNFHGRTLGSLSLSNHSAYKQGFHPLLEGMTTVDFGNIKQLQQAVTDHTAAIILEPIQGEGGVIIPPDGYIQAVRKLCDEHNILLIADEIQVGLGRTGKLFAMDWENVVPDMYILGKALGGGLYPVSAVLANNDVMKVLTPGTHGSTFGGNPLAIGTSTAAIDVLIEEQLIQRSEQLGKKLLKQLQQLDSKVIKDIRGRGLFIGIELHCNAAPYVQQLIQHGILCKDTHGTIIRLSPPLVISEADIQHIVSACQDVFTNTIELGI</sequence>
<comment type="function">
    <text evidence="11">Catalyzes the interconversion of ornithine to glutamate semialdehyde.</text>
</comment>
<evidence type="ECO:0000256" key="2">
    <source>
        <dbReference type="ARBA" id="ARBA00004998"/>
    </source>
</evidence>
<dbReference type="NCBIfam" id="NF002325">
    <property type="entry name" value="PRK01278.1"/>
    <property type="match status" value="1"/>
</dbReference>
<protein>
    <recommendedName>
        <fullName evidence="3 11">Ornithine aminotransferase</fullName>
        <shortName evidence="11">OAT</shortName>
        <ecNumber evidence="3 11">2.6.1.13</ecNumber>
    </recommendedName>
    <alternativeName>
        <fullName evidence="10 11">Ornithine--oxo-acid aminotransferase</fullName>
    </alternativeName>
</protein>
<dbReference type="PIRSF" id="PIRSF000521">
    <property type="entry name" value="Transaminase_4ab_Lys_Orn"/>
    <property type="match status" value="1"/>
</dbReference>
<evidence type="ECO:0000256" key="6">
    <source>
        <dbReference type="ARBA" id="ARBA00022605"/>
    </source>
</evidence>
<comment type="pathway">
    <text evidence="2 11">Amino-acid biosynthesis; L-proline biosynthesis; L-glutamate 5-semialdehyde from L-ornithine: step 1/1.</text>
</comment>
<evidence type="ECO:0000256" key="9">
    <source>
        <dbReference type="ARBA" id="ARBA00022898"/>
    </source>
</evidence>
<dbReference type="InterPro" id="IPR050103">
    <property type="entry name" value="Class-III_PLP-dep_AT"/>
</dbReference>
<dbReference type="PATRIC" id="fig|911238.3.peg.1021"/>
<dbReference type="UniPathway" id="UPA00098">
    <property type="reaction ID" value="UER00358"/>
</dbReference>
<keyword evidence="8 11" id="KW-0808">Transferase</keyword>
<proteinExistence type="inferred from homology"/>
<feature type="modified residue" description="N6-(pyridoxal phosphate)lysine" evidence="11">
    <location>
        <position position="252"/>
    </location>
</feature>
<dbReference type="GO" id="GO:0005737">
    <property type="term" value="C:cytoplasm"/>
    <property type="evidence" value="ECO:0007669"/>
    <property type="project" value="UniProtKB-SubCell"/>
</dbReference>
<dbReference type="AlphaFoldDB" id="G5JIC8"/>
<dbReference type="InterPro" id="IPR010164">
    <property type="entry name" value="Orn_aminotrans"/>
</dbReference>
<dbReference type="InterPro" id="IPR015424">
    <property type="entry name" value="PyrdxlP-dep_Trfase"/>
</dbReference>
<keyword evidence="4 11" id="KW-0963">Cytoplasm</keyword>
<dbReference type="InterPro" id="IPR005814">
    <property type="entry name" value="Aminotrans_3"/>
</dbReference>
<comment type="subcellular location">
    <subcellularLocation>
        <location evidence="11">Cytoplasm</location>
    </subcellularLocation>
</comment>
<dbReference type="InterPro" id="IPR004636">
    <property type="entry name" value="AcOrn/SuccOrn_fam"/>
</dbReference>
<keyword evidence="9 11" id="KW-0663">Pyridoxal phosphate</keyword>
<dbReference type="InterPro" id="IPR015421">
    <property type="entry name" value="PyrdxlP-dep_Trfase_major"/>
</dbReference>
<dbReference type="CDD" id="cd00610">
    <property type="entry name" value="OAT_like"/>
    <property type="match status" value="1"/>
</dbReference>
<dbReference type="NCBIfam" id="TIGR00707">
    <property type="entry name" value="argD"/>
    <property type="match status" value="1"/>
</dbReference>
<comment type="cofactor">
    <cofactor evidence="1 11">
        <name>pyridoxal 5'-phosphate</name>
        <dbReference type="ChEBI" id="CHEBI:597326"/>
    </cofactor>
</comment>
<evidence type="ECO:0000256" key="5">
    <source>
        <dbReference type="ARBA" id="ARBA00022576"/>
    </source>
</evidence>
<evidence type="ECO:0000256" key="10">
    <source>
        <dbReference type="ARBA" id="ARBA00030587"/>
    </source>
</evidence>
<organism evidence="12 13">
    <name type="scientific">Staphylococcus simiae CCM 7213 = CCUG 51256</name>
    <dbReference type="NCBI Taxonomy" id="911238"/>
    <lineage>
        <taxon>Bacteria</taxon>
        <taxon>Bacillati</taxon>
        <taxon>Bacillota</taxon>
        <taxon>Bacilli</taxon>
        <taxon>Bacillales</taxon>
        <taxon>Staphylococcaceae</taxon>
        <taxon>Staphylococcus</taxon>
    </lineage>
</organism>
<dbReference type="FunFam" id="3.40.640.10:FF:000011">
    <property type="entry name" value="Ornithine aminotransferase"/>
    <property type="match status" value="1"/>
</dbReference>
<dbReference type="EMBL" id="AEUN01000401">
    <property type="protein sequence ID" value="EHJ08019.1"/>
    <property type="molecule type" value="Genomic_DNA"/>
</dbReference>
<dbReference type="PANTHER" id="PTHR11986">
    <property type="entry name" value="AMINOTRANSFERASE CLASS III"/>
    <property type="match status" value="1"/>
</dbReference>
<comment type="similarity">
    <text evidence="11">Belongs to the class-III pyridoxal-phosphate-dependent aminotransferase family. OAT subfamily.</text>
</comment>
<dbReference type="Gene3D" id="3.90.1150.10">
    <property type="entry name" value="Aspartate Aminotransferase, domain 1"/>
    <property type="match status" value="1"/>
</dbReference>
<dbReference type="Gene3D" id="3.40.640.10">
    <property type="entry name" value="Type I PLP-dependent aspartate aminotransferase-like (Major domain)"/>
    <property type="match status" value="1"/>
</dbReference>
<evidence type="ECO:0000256" key="8">
    <source>
        <dbReference type="ARBA" id="ARBA00022679"/>
    </source>
</evidence>
<evidence type="ECO:0000256" key="1">
    <source>
        <dbReference type="ARBA" id="ARBA00001933"/>
    </source>
</evidence>
<evidence type="ECO:0000256" key="11">
    <source>
        <dbReference type="HAMAP-Rule" id="MF_01689"/>
    </source>
</evidence>
<keyword evidence="7 11" id="KW-0641">Proline biosynthesis</keyword>
<comment type="caution">
    <text evidence="12">The sequence shown here is derived from an EMBL/GenBank/DDBJ whole genome shotgun (WGS) entry which is preliminary data.</text>
</comment>
<dbReference type="GO" id="GO:0055129">
    <property type="term" value="P:L-proline biosynthetic process"/>
    <property type="evidence" value="ECO:0007669"/>
    <property type="project" value="UniProtKB-UniRule"/>
</dbReference>
<dbReference type="InterPro" id="IPR034757">
    <property type="entry name" value="Ornith_aminotrans_bact"/>
</dbReference>
<keyword evidence="6 11" id="KW-0028">Amino-acid biosynthesis</keyword>
<gene>
    <name evidence="11" type="primary">rocD</name>
    <name evidence="12" type="ORF">SS7213T_06071</name>
</gene>
<dbReference type="Proteomes" id="UP000005413">
    <property type="component" value="Unassembled WGS sequence"/>
</dbReference>
<dbReference type="PANTHER" id="PTHR11986:SF18">
    <property type="entry name" value="ORNITHINE AMINOTRANSFERASE, MITOCHONDRIAL"/>
    <property type="match status" value="1"/>
</dbReference>
<dbReference type="GO" id="GO:0004587">
    <property type="term" value="F:ornithine aminotransferase activity"/>
    <property type="evidence" value="ECO:0007669"/>
    <property type="project" value="UniProtKB-UniRule"/>
</dbReference>
<keyword evidence="13" id="KW-1185">Reference proteome</keyword>
<comment type="catalytic activity">
    <reaction evidence="11">
        <text>a 2-oxocarboxylate + L-ornithine = L-glutamate 5-semialdehyde + an L-alpha-amino acid</text>
        <dbReference type="Rhea" id="RHEA:13877"/>
        <dbReference type="ChEBI" id="CHEBI:35179"/>
        <dbReference type="ChEBI" id="CHEBI:46911"/>
        <dbReference type="ChEBI" id="CHEBI:58066"/>
        <dbReference type="ChEBI" id="CHEBI:59869"/>
        <dbReference type="EC" id="2.6.1.13"/>
    </reaction>
</comment>
<reference evidence="12 13" key="1">
    <citation type="journal article" date="2012" name="BMC Genomics">
        <title>Comparative genomic analysis of the genus Staphylococcus including Staphylococcus aureus and its newly described sister species Staphylococcus simiae.</title>
        <authorList>
            <person name="Suzuki H."/>
            <person name="Lefebure T."/>
            <person name="Pavinski Bitar P."/>
            <person name="Stanhope M.J."/>
        </authorList>
    </citation>
    <scope>NUCLEOTIDE SEQUENCE [LARGE SCALE GENOMIC DNA]</scope>
    <source>
        <strain evidence="12 13">CCM 7213</strain>
    </source>
</reference>
<evidence type="ECO:0000313" key="12">
    <source>
        <dbReference type="EMBL" id="EHJ08019.1"/>
    </source>
</evidence>
<evidence type="ECO:0000256" key="4">
    <source>
        <dbReference type="ARBA" id="ARBA00022490"/>
    </source>
</evidence>
<evidence type="ECO:0000313" key="13">
    <source>
        <dbReference type="Proteomes" id="UP000005413"/>
    </source>
</evidence>
<dbReference type="InterPro" id="IPR049704">
    <property type="entry name" value="Aminotrans_3_PPA_site"/>
</dbReference>
<dbReference type="EC" id="2.6.1.13" evidence="3 11"/>
<dbReference type="GO" id="GO:0030170">
    <property type="term" value="F:pyridoxal phosphate binding"/>
    <property type="evidence" value="ECO:0007669"/>
    <property type="project" value="UniProtKB-UniRule"/>
</dbReference>
<dbReference type="PROSITE" id="PS00600">
    <property type="entry name" value="AA_TRANSFER_CLASS_3"/>
    <property type="match status" value="1"/>
</dbReference>
<dbReference type="NCBIfam" id="TIGR01885">
    <property type="entry name" value="Orn_aminotrans"/>
    <property type="match status" value="1"/>
</dbReference>
<dbReference type="OrthoDB" id="9807885at2"/>
<name>G5JIC8_9STAP</name>
<dbReference type="GO" id="GO:0006526">
    <property type="term" value="P:L-arginine biosynthetic process"/>
    <property type="evidence" value="ECO:0007669"/>
    <property type="project" value="UniProtKB-ARBA"/>
</dbReference>
<keyword evidence="5 11" id="KW-0032">Aminotransferase</keyword>